<keyword evidence="2" id="KW-1185">Reference proteome</keyword>
<accession>A0ABM9NVV9</accession>
<evidence type="ECO:0000313" key="2">
    <source>
        <dbReference type="Proteomes" id="UP001497416"/>
    </source>
</evidence>
<proteinExistence type="predicted"/>
<sequence length="1182" mass="132379">MKKRSISISMLLLSVLGYGQNLPEVVPPSPTVGALMKIEQVPVSNYTGQPNINLPLLSKQISNSSAIGFALNYHTTGIKATEKSGWVGTGWSLQGEAVISRSVVGIPDEYNTYDGSNKKVGVYHNGYFNLLWRATGIGKDALLTGNDPLIGRFLWNSSGKGSASYSNEGAFDKNLDIYQVNIAGQTARFVLPKSGNQLLVKVLSNPGNLKIEPNYNATTYAINYFTVTDVSGTKYILSEKEQTTNTSSSGSIPQGKDNVGNLSRESVTTYISAWKVKEIRRVNNKQIASFIYDTVNQELTMPRSVVTNTTADQFRAGWFMLTPTSAFDNNDCTECNDYNRAIALPKKVVSQLKQTINTKKIRTITLTETGEKIIFNLKPGNHPEYTSGGAILNDIVHQDQFGNSIKKVVFSYSTNPYKRIFLDSYQEIFNGSGTLTHRFNYINKNSLPAKNVLPSGILGLDALRGIDVWGYATKLQSSPLSIYQLPAVSADPDAVDTGALRSIVYPTGGIQEFEFESNTYSYLGGKLIEDTRFKNENPDNYSVVSNQGDFTVSARSTDGYSSDIMNLVISENTNVTFITQRTNGFVSDEINSRFELEGRRSNGTVIPMKTVQLNNTTTLALEPGSYTLRLFSLNNGGFGSLAPAVSANAKVYYKQYNSNFKKYLYGGGIRIKHIKLKGNTGLLSADNNDKTINFQYSDTRENQSLSSGVVDGAVVKSRTYQFTKHHFFAVKTRGIVNTSLVEPIEVMVPYKVSETLENPYISLTQGADVGYQKVFISETGNGFTEYTYSTAREYPRYPAEFDHYPFVPQKNTNFLHGQLLRQRIVSEGNKTVSEVINSYTTKEEEMYFDVFTYDRDDCPYYQFYETYDKYVAKSPQKLFMFDNQGPVTPGPNSVYQNCSDFSYPVYRNIIPKYHSRYLLDKKTTNSYFYPSTGAPVVTTTEENYIYNSRDLVVETTMKNSREEVLSTENKYAHEKGNSRLIAENRIASPIEVKTSKIQGLSKTVLSKQNTTYRDYGFGYYLPENMQSSKGSNALKTRVVYHSYDTKGNPTEVSKKDGTSVVYIWGYHQTKPIAKIEGAKLSDIPFSTIVNLQSLSDNDYDLRSDSATKEESLRSALNNLRNLTVLKDAQVTTFTYDPHVGVTSITDPRGETLYYQYDEFNRLELIKNSDGHIVKEHQYNYKN</sequence>
<dbReference type="Gene3D" id="2.180.10.10">
    <property type="entry name" value="RHS repeat-associated core"/>
    <property type="match status" value="1"/>
</dbReference>
<organism evidence="1 2">
    <name type="scientific">Tenacibaculum platacis</name>
    <dbReference type="NCBI Taxonomy" id="3137852"/>
    <lineage>
        <taxon>Bacteria</taxon>
        <taxon>Pseudomonadati</taxon>
        <taxon>Bacteroidota</taxon>
        <taxon>Flavobacteriia</taxon>
        <taxon>Flavobacteriales</taxon>
        <taxon>Flavobacteriaceae</taxon>
        <taxon>Tenacibaculum</taxon>
    </lineage>
</organism>
<evidence type="ECO:0000313" key="1">
    <source>
        <dbReference type="EMBL" id="CAL2080934.1"/>
    </source>
</evidence>
<reference evidence="1 2" key="1">
    <citation type="submission" date="2024-05" db="EMBL/GenBank/DDBJ databases">
        <authorList>
            <person name="Duchaud E."/>
        </authorList>
    </citation>
    <scope>NUCLEOTIDE SEQUENCE [LARGE SCALE GENOMIC DNA]</scope>
    <source>
        <strain evidence="1">Ena-SAMPLE-TAB-13-05-2024-13:56:06:370-140302</strain>
    </source>
</reference>
<protein>
    <recommendedName>
        <fullName evidence="3">YD repeat-containing protein</fullName>
    </recommendedName>
</protein>
<gene>
    <name evidence="1" type="ORF">T190607A01A_11112</name>
</gene>
<dbReference type="EMBL" id="CAXIXY010000003">
    <property type="protein sequence ID" value="CAL2080934.1"/>
    <property type="molecule type" value="Genomic_DNA"/>
</dbReference>
<comment type="caution">
    <text evidence="1">The sequence shown here is derived from an EMBL/GenBank/DDBJ whole genome shotgun (WGS) entry which is preliminary data.</text>
</comment>
<evidence type="ECO:0008006" key="3">
    <source>
        <dbReference type="Google" id="ProtNLM"/>
    </source>
</evidence>
<dbReference type="RefSeq" id="WP_348710913.1">
    <property type="nucleotide sequence ID" value="NZ_CAXIXY010000003.1"/>
</dbReference>
<name>A0ABM9NVV9_9FLAO</name>
<dbReference type="Proteomes" id="UP001497416">
    <property type="component" value="Unassembled WGS sequence"/>
</dbReference>